<comment type="subcellular location">
    <subcellularLocation>
        <location evidence="1">Cell membrane</location>
        <topology evidence="1">Multi-pass membrane protein</topology>
    </subcellularLocation>
</comment>
<accession>A0A6M5YEE4</accession>
<keyword evidence="10" id="KW-1185">Reference proteome</keyword>
<evidence type="ECO:0000256" key="4">
    <source>
        <dbReference type="ARBA" id="ARBA00022679"/>
    </source>
</evidence>
<dbReference type="GO" id="GO:0005886">
    <property type="term" value="C:plasma membrane"/>
    <property type="evidence" value="ECO:0007669"/>
    <property type="project" value="UniProtKB-SubCell"/>
</dbReference>
<feature type="transmembrane region" description="Helical" evidence="8">
    <location>
        <begin position="331"/>
        <end position="353"/>
    </location>
</feature>
<evidence type="ECO:0000256" key="8">
    <source>
        <dbReference type="SAM" id="Phobius"/>
    </source>
</evidence>
<evidence type="ECO:0000313" key="10">
    <source>
        <dbReference type="Proteomes" id="UP000502756"/>
    </source>
</evidence>
<evidence type="ECO:0000256" key="3">
    <source>
        <dbReference type="ARBA" id="ARBA00022676"/>
    </source>
</evidence>
<reference evidence="9 10" key="1">
    <citation type="submission" date="2020-05" db="EMBL/GenBank/DDBJ databases">
        <title>Genome sequencing of Spirosoma sp. TS118.</title>
        <authorList>
            <person name="Lee J.-H."/>
            <person name="Jeong S."/>
            <person name="Zhao L."/>
            <person name="Jung J.-H."/>
            <person name="Kim M.-K."/>
            <person name="Lim S."/>
        </authorList>
    </citation>
    <scope>NUCLEOTIDE SEQUENCE [LARGE SCALE GENOMIC DNA]</scope>
    <source>
        <strain evidence="9 10">TS118</strain>
    </source>
</reference>
<dbReference type="GO" id="GO:0016763">
    <property type="term" value="F:pentosyltransferase activity"/>
    <property type="evidence" value="ECO:0007669"/>
    <property type="project" value="TreeGrafter"/>
</dbReference>
<dbReference type="Proteomes" id="UP000502756">
    <property type="component" value="Chromosome"/>
</dbReference>
<organism evidence="9 10">
    <name type="scientific">Spirosoma taeanense</name>
    <dbReference type="NCBI Taxonomy" id="2735870"/>
    <lineage>
        <taxon>Bacteria</taxon>
        <taxon>Pseudomonadati</taxon>
        <taxon>Bacteroidota</taxon>
        <taxon>Cytophagia</taxon>
        <taxon>Cytophagales</taxon>
        <taxon>Cytophagaceae</taxon>
        <taxon>Spirosoma</taxon>
    </lineage>
</organism>
<keyword evidence="4 9" id="KW-0808">Transferase</keyword>
<dbReference type="AlphaFoldDB" id="A0A6M5YEE4"/>
<feature type="transmembrane region" description="Helical" evidence="8">
    <location>
        <begin position="57"/>
        <end position="78"/>
    </location>
</feature>
<evidence type="ECO:0000256" key="5">
    <source>
        <dbReference type="ARBA" id="ARBA00022692"/>
    </source>
</evidence>
<feature type="transmembrane region" description="Helical" evidence="8">
    <location>
        <begin position="187"/>
        <end position="205"/>
    </location>
</feature>
<feature type="transmembrane region" description="Helical" evidence="8">
    <location>
        <begin position="359"/>
        <end position="381"/>
    </location>
</feature>
<evidence type="ECO:0000313" key="9">
    <source>
        <dbReference type="EMBL" id="QJW92387.1"/>
    </source>
</evidence>
<keyword evidence="5 8" id="KW-0812">Transmembrane</keyword>
<gene>
    <name evidence="9" type="ORF">HNV11_17110</name>
</gene>
<keyword evidence="3" id="KW-0328">Glycosyltransferase</keyword>
<feature type="transmembrane region" description="Helical" evidence="8">
    <location>
        <begin position="299"/>
        <end position="319"/>
    </location>
</feature>
<evidence type="ECO:0000256" key="2">
    <source>
        <dbReference type="ARBA" id="ARBA00022475"/>
    </source>
</evidence>
<protein>
    <submittedName>
        <fullName evidence="9">Glycosyl transferase</fullName>
    </submittedName>
</protein>
<dbReference type="PANTHER" id="PTHR33908:SF3">
    <property type="entry name" value="UNDECAPRENYL PHOSPHATE-ALPHA-4-AMINO-4-DEOXY-L-ARABINOSE ARABINOSYL TRANSFERASE"/>
    <property type="match status" value="1"/>
</dbReference>
<sequence length="505" mass="58496">MDTRSDEPRRALVALEMMLSGDYVTPTLNGERYFNKPPLYNWIIIASYRLFGNYSSFALRFPMAISLLLFGLTIFGVVRRYMPVPRERAFLVAFVAAMMVLTNGRVLLYDTLLGLIDITFSWLTYSAMMLVFHFDRRRNYWALFLTTYCLTALGFLMKGLPSVVFQGLTLTSWFLYTRQFRRLGHPAHFAGIGLFLLLTGSYYVAYFTRNHIPFTDVAAVLFDESAKRTVVKFGIVETLLHLLTFPFEFLYHFAPYTLLLVLLFRKGLVRTLRAEPFVAFNALVFIVNVLIYWSSPQVYARYLIGLLAPLFTLLAYLYYEQTNKNDRARWWVEQIWLGMALIVTVGCWVALWLPQTRPITGLVWKTALTFTLLSFNTYWLWRAVDNRLGRMLLVMVSVRIGMNLLVLPGRLASREYYKAESERIARRSLGKPLYAYRQTVGSTGATDVNSFHIAALRNEILRKTDQKRPDAYYIADSLDLAGQRYVVIDTLRLFDRHPASLVRFP</sequence>
<dbReference type="EMBL" id="CP053435">
    <property type="protein sequence ID" value="QJW92387.1"/>
    <property type="molecule type" value="Genomic_DNA"/>
</dbReference>
<feature type="transmembrane region" description="Helical" evidence="8">
    <location>
        <begin position="139"/>
        <end position="157"/>
    </location>
</feature>
<feature type="transmembrane region" description="Helical" evidence="8">
    <location>
        <begin position="114"/>
        <end position="132"/>
    </location>
</feature>
<dbReference type="GO" id="GO:0009103">
    <property type="term" value="P:lipopolysaccharide biosynthetic process"/>
    <property type="evidence" value="ECO:0007669"/>
    <property type="project" value="UniProtKB-ARBA"/>
</dbReference>
<feature type="transmembrane region" description="Helical" evidence="8">
    <location>
        <begin position="90"/>
        <end position="108"/>
    </location>
</feature>
<keyword evidence="6 8" id="KW-1133">Transmembrane helix</keyword>
<evidence type="ECO:0000256" key="7">
    <source>
        <dbReference type="ARBA" id="ARBA00023136"/>
    </source>
</evidence>
<dbReference type="KEGG" id="stae:HNV11_17110"/>
<dbReference type="InterPro" id="IPR050297">
    <property type="entry name" value="LipidA_mod_glycosyltrf_83"/>
</dbReference>
<evidence type="ECO:0000256" key="1">
    <source>
        <dbReference type="ARBA" id="ARBA00004651"/>
    </source>
</evidence>
<dbReference type="GO" id="GO:0010041">
    <property type="term" value="P:response to iron(III) ion"/>
    <property type="evidence" value="ECO:0007669"/>
    <property type="project" value="TreeGrafter"/>
</dbReference>
<feature type="transmembrane region" description="Helical" evidence="8">
    <location>
        <begin position="277"/>
        <end position="293"/>
    </location>
</feature>
<feature type="transmembrane region" description="Helical" evidence="8">
    <location>
        <begin position="163"/>
        <end position="180"/>
    </location>
</feature>
<evidence type="ECO:0000256" key="6">
    <source>
        <dbReference type="ARBA" id="ARBA00022989"/>
    </source>
</evidence>
<keyword evidence="2" id="KW-1003">Cell membrane</keyword>
<feature type="transmembrane region" description="Helical" evidence="8">
    <location>
        <begin position="249"/>
        <end position="265"/>
    </location>
</feature>
<name>A0A6M5YEE4_9BACT</name>
<proteinExistence type="predicted"/>
<dbReference type="PANTHER" id="PTHR33908">
    <property type="entry name" value="MANNOSYLTRANSFERASE YKCB-RELATED"/>
    <property type="match status" value="1"/>
</dbReference>
<keyword evidence="7 8" id="KW-0472">Membrane</keyword>